<evidence type="ECO:0008006" key="3">
    <source>
        <dbReference type="Google" id="ProtNLM"/>
    </source>
</evidence>
<dbReference type="SUPFAM" id="SSF46785">
    <property type="entry name" value="Winged helix' DNA-binding domain"/>
    <property type="match status" value="1"/>
</dbReference>
<dbReference type="InterPro" id="IPR036388">
    <property type="entry name" value="WH-like_DNA-bd_sf"/>
</dbReference>
<comment type="caution">
    <text evidence="1">The sequence shown here is derived from an EMBL/GenBank/DDBJ whole genome shotgun (WGS) entry which is preliminary data.</text>
</comment>
<dbReference type="Proteomes" id="UP000605805">
    <property type="component" value="Unassembled WGS sequence"/>
</dbReference>
<protein>
    <recommendedName>
        <fullName evidence="3">ArsR family transcriptional regulator</fullName>
    </recommendedName>
</protein>
<sequence length="107" mass="12386">MNYDKYEYAEYVYNEKKSDEEGVVNKLGLRVVYEDPEVLVVTAPNEDELRNIILNLLREKPMSVKEIHAILAGIASEDKIRRSLLRLSEEGIVVLDEDGRYRLLGFL</sequence>
<dbReference type="InterPro" id="IPR036390">
    <property type="entry name" value="WH_DNA-bd_sf"/>
</dbReference>
<evidence type="ECO:0000313" key="1">
    <source>
        <dbReference type="EMBL" id="HIP56744.1"/>
    </source>
</evidence>
<dbReference type="EMBL" id="DQTV01000035">
    <property type="protein sequence ID" value="HIP56744.1"/>
    <property type="molecule type" value="Genomic_DNA"/>
</dbReference>
<reference evidence="1" key="1">
    <citation type="journal article" date="2020" name="ISME J.">
        <title>Gammaproteobacteria mediating utilization of methyl-, sulfur- and petroleum organic compounds in deep ocean hydrothermal plumes.</title>
        <authorList>
            <person name="Zhou Z."/>
            <person name="Liu Y."/>
            <person name="Pan J."/>
            <person name="Cron B.R."/>
            <person name="Toner B.M."/>
            <person name="Anantharaman K."/>
            <person name="Breier J.A."/>
            <person name="Dick G.J."/>
            <person name="Li M."/>
        </authorList>
    </citation>
    <scope>NUCLEOTIDE SEQUENCE</scope>
    <source>
        <strain evidence="1">SZUA-1435</strain>
    </source>
</reference>
<organism evidence="1 2">
    <name type="scientific">Ignisphaera aggregans</name>
    <dbReference type="NCBI Taxonomy" id="334771"/>
    <lineage>
        <taxon>Archaea</taxon>
        <taxon>Thermoproteota</taxon>
        <taxon>Thermoprotei</taxon>
        <taxon>Desulfurococcales</taxon>
        <taxon>Desulfurococcaceae</taxon>
        <taxon>Ignisphaera</taxon>
    </lineage>
</organism>
<dbReference type="Gene3D" id="1.10.10.10">
    <property type="entry name" value="Winged helix-like DNA-binding domain superfamily/Winged helix DNA-binding domain"/>
    <property type="match status" value="1"/>
</dbReference>
<accession>A0A832YXR0</accession>
<gene>
    <name evidence="1" type="ORF">EYH02_01545</name>
</gene>
<dbReference type="AlphaFoldDB" id="A0A832YXR0"/>
<name>A0A832YXR0_9CREN</name>
<proteinExistence type="predicted"/>
<evidence type="ECO:0000313" key="2">
    <source>
        <dbReference type="Proteomes" id="UP000605805"/>
    </source>
</evidence>